<keyword evidence="7 11" id="KW-1133">Transmembrane helix</keyword>
<protein>
    <recommendedName>
        <fullName evidence="12">Calcium uniporter protein C-terminal domain-containing protein</fullName>
    </recommendedName>
</protein>
<keyword evidence="14" id="KW-1185">Reference proteome</keyword>
<comment type="subcellular location">
    <subcellularLocation>
        <location evidence="1">Membrane</location>
        <topology evidence="1">Multi-pass membrane protein</topology>
    </subcellularLocation>
</comment>
<evidence type="ECO:0000256" key="3">
    <source>
        <dbReference type="ARBA" id="ARBA00022448"/>
    </source>
</evidence>
<evidence type="ECO:0000256" key="2">
    <source>
        <dbReference type="ARBA" id="ARBA00005653"/>
    </source>
</evidence>
<evidence type="ECO:0000256" key="5">
    <source>
        <dbReference type="ARBA" id="ARBA00022692"/>
    </source>
</evidence>
<keyword evidence="3" id="KW-0813">Transport</keyword>
<evidence type="ECO:0000313" key="14">
    <source>
        <dbReference type="Proteomes" id="UP001154282"/>
    </source>
</evidence>
<dbReference type="GO" id="GO:0036444">
    <property type="term" value="P:calcium import into the mitochondrion"/>
    <property type="evidence" value="ECO:0007669"/>
    <property type="project" value="TreeGrafter"/>
</dbReference>
<name>A0AAV0L8F8_9ROSI</name>
<keyword evidence="9 11" id="KW-0472">Membrane</keyword>
<dbReference type="PANTHER" id="PTHR13462:SF31">
    <property type="entry name" value="CALCIUM UNIPORTER PROTEIN 1, MITOCHONDRIAL"/>
    <property type="match status" value="1"/>
</dbReference>
<dbReference type="PANTHER" id="PTHR13462">
    <property type="entry name" value="CALCIUM UNIPORTER PROTEIN, MITOCHONDRIAL"/>
    <property type="match status" value="1"/>
</dbReference>
<feature type="transmembrane region" description="Helical" evidence="11">
    <location>
        <begin position="252"/>
        <end position="272"/>
    </location>
</feature>
<comment type="caution">
    <text evidence="13">The sequence shown here is derived from an EMBL/GenBank/DDBJ whole genome shotgun (WGS) entry which is preliminary data.</text>
</comment>
<dbReference type="InterPro" id="IPR006769">
    <property type="entry name" value="MCU_C"/>
</dbReference>
<evidence type="ECO:0000256" key="4">
    <source>
        <dbReference type="ARBA" id="ARBA00022568"/>
    </source>
</evidence>
<accession>A0AAV0L8F8</accession>
<feature type="region of interest" description="Disordered" evidence="10">
    <location>
        <begin position="107"/>
        <end position="130"/>
    </location>
</feature>
<reference evidence="13" key="1">
    <citation type="submission" date="2022-08" db="EMBL/GenBank/DDBJ databases">
        <authorList>
            <person name="Gutierrez-Valencia J."/>
        </authorList>
    </citation>
    <scope>NUCLEOTIDE SEQUENCE</scope>
</reference>
<keyword evidence="8" id="KW-0406">Ion transport</keyword>
<dbReference type="GO" id="GO:1990246">
    <property type="term" value="C:uniplex complex"/>
    <property type="evidence" value="ECO:0007669"/>
    <property type="project" value="TreeGrafter"/>
</dbReference>
<comment type="similarity">
    <text evidence="2">Belongs to the MCU (TC 1.A.77) family.</text>
</comment>
<evidence type="ECO:0000259" key="12">
    <source>
        <dbReference type="Pfam" id="PF04678"/>
    </source>
</evidence>
<dbReference type="GO" id="GO:0015292">
    <property type="term" value="F:uniporter activity"/>
    <property type="evidence" value="ECO:0007669"/>
    <property type="project" value="TreeGrafter"/>
</dbReference>
<evidence type="ECO:0000256" key="7">
    <source>
        <dbReference type="ARBA" id="ARBA00022989"/>
    </source>
</evidence>
<evidence type="ECO:0000256" key="1">
    <source>
        <dbReference type="ARBA" id="ARBA00004141"/>
    </source>
</evidence>
<evidence type="ECO:0000256" key="10">
    <source>
        <dbReference type="SAM" id="MobiDB-lite"/>
    </source>
</evidence>
<feature type="region of interest" description="Disordered" evidence="10">
    <location>
        <begin position="352"/>
        <end position="371"/>
    </location>
</feature>
<dbReference type="Proteomes" id="UP001154282">
    <property type="component" value="Unassembled WGS sequence"/>
</dbReference>
<feature type="transmembrane region" description="Helical" evidence="11">
    <location>
        <begin position="278"/>
        <end position="298"/>
    </location>
</feature>
<evidence type="ECO:0000256" key="8">
    <source>
        <dbReference type="ARBA" id="ARBA00023065"/>
    </source>
</evidence>
<dbReference type="GO" id="GO:0051560">
    <property type="term" value="P:mitochondrial calcium ion homeostasis"/>
    <property type="evidence" value="ECO:0007669"/>
    <property type="project" value="InterPro"/>
</dbReference>
<organism evidence="13 14">
    <name type="scientific">Linum tenue</name>
    <dbReference type="NCBI Taxonomy" id="586396"/>
    <lineage>
        <taxon>Eukaryota</taxon>
        <taxon>Viridiplantae</taxon>
        <taxon>Streptophyta</taxon>
        <taxon>Embryophyta</taxon>
        <taxon>Tracheophyta</taxon>
        <taxon>Spermatophyta</taxon>
        <taxon>Magnoliopsida</taxon>
        <taxon>eudicotyledons</taxon>
        <taxon>Gunneridae</taxon>
        <taxon>Pentapetalae</taxon>
        <taxon>rosids</taxon>
        <taxon>fabids</taxon>
        <taxon>Malpighiales</taxon>
        <taxon>Linaceae</taxon>
        <taxon>Linum</taxon>
    </lineage>
</organism>
<evidence type="ECO:0000313" key="13">
    <source>
        <dbReference type="EMBL" id="CAI0429298.1"/>
    </source>
</evidence>
<sequence>KRWRSRKTLAERLFKISRISTTQSLTNCRISSSATVRSRIPQSKPGIAPDPGDNAGFRRLFHRRAAAAATAERPSAKPFQVGGGGGLMEKLRAFDIVRDRVRLDGLVPPPPVVEESESESPAKTTTAAADGLTVDDARKLLRVARLEMVKSKLRDTGRNWMPRSEFVRICGEVCSDPDEASRVARTLDESGTVIVLGDAVFLKPKQVVKAIGGLIPFPATDPNDPRKKELDSLEQRKALIDQKAIAQVRRELWGGLGYLVIQTAAFMRLTFWELSWDVMEPICFYVTSVYVMAGYAFFLRTSREPTFEGFFQSRFLAKQRKLMKAQKFDLDRYNELRKICYPFTDEEEVESPGISFSSSRPEFDGKVGKVC</sequence>
<dbReference type="AlphaFoldDB" id="A0AAV0L8F8"/>
<evidence type="ECO:0000256" key="11">
    <source>
        <dbReference type="SAM" id="Phobius"/>
    </source>
</evidence>
<evidence type="ECO:0000256" key="6">
    <source>
        <dbReference type="ARBA" id="ARBA00022837"/>
    </source>
</evidence>
<keyword evidence="5 11" id="KW-0812">Transmembrane</keyword>
<keyword evidence="4" id="KW-0109">Calcium transport</keyword>
<dbReference type="GO" id="GO:0005262">
    <property type="term" value="F:calcium channel activity"/>
    <property type="evidence" value="ECO:0007669"/>
    <property type="project" value="TreeGrafter"/>
</dbReference>
<dbReference type="EMBL" id="CAMGYJ010000006">
    <property type="protein sequence ID" value="CAI0429298.1"/>
    <property type="molecule type" value="Genomic_DNA"/>
</dbReference>
<feature type="non-terminal residue" evidence="13">
    <location>
        <position position="1"/>
    </location>
</feature>
<feature type="domain" description="Calcium uniporter protein C-terminal" evidence="12">
    <location>
        <begin position="178"/>
        <end position="336"/>
    </location>
</feature>
<evidence type="ECO:0000256" key="9">
    <source>
        <dbReference type="ARBA" id="ARBA00023136"/>
    </source>
</evidence>
<keyword evidence="6" id="KW-0106">Calcium</keyword>
<dbReference type="Pfam" id="PF04678">
    <property type="entry name" value="MCU"/>
    <property type="match status" value="1"/>
</dbReference>
<feature type="compositionally biased region" description="Basic and acidic residues" evidence="10">
    <location>
        <begin position="361"/>
        <end position="371"/>
    </location>
</feature>
<proteinExistence type="inferred from homology"/>
<dbReference type="InterPro" id="IPR039055">
    <property type="entry name" value="MCU_fam"/>
</dbReference>
<gene>
    <name evidence="13" type="ORF">LITE_LOCUS22057</name>
</gene>